<dbReference type="EMBL" id="QRBB01000001">
    <property type="protein sequence ID" value="RDS76805.1"/>
    <property type="molecule type" value="Genomic_DNA"/>
</dbReference>
<proteinExistence type="predicted"/>
<comment type="caution">
    <text evidence="1">The sequence shown here is derived from an EMBL/GenBank/DDBJ whole genome shotgun (WGS) entry which is preliminary data.</text>
</comment>
<evidence type="ECO:0000313" key="2">
    <source>
        <dbReference type="Proteomes" id="UP000254101"/>
    </source>
</evidence>
<dbReference type="AlphaFoldDB" id="A0A395LJD5"/>
<organism evidence="1 2">
    <name type="scientific">Alteriqipengyuania lutimaris</name>
    <dbReference type="NCBI Taxonomy" id="1538146"/>
    <lineage>
        <taxon>Bacteria</taxon>
        <taxon>Pseudomonadati</taxon>
        <taxon>Pseudomonadota</taxon>
        <taxon>Alphaproteobacteria</taxon>
        <taxon>Sphingomonadales</taxon>
        <taxon>Erythrobacteraceae</taxon>
        <taxon>Alteriqipengyuania</taxon>
    </lineage>
</organism>
<sequence>MTDRKTLCLREASESFAARATQRRSRAPAASVAVLASISLGACAGSPDDEAARMADAMAEPYLRCYEDVRERDIAVLGSDECFAFVEAHRELQNHFSDRASSFHDSLGARISRKLGWEREPPCSRKCLRTHFRTSLMREQFAFLIVEEVGVEDGRAYLVPQAWDALRERQNAPRALEDNSK</sequence>
<dbReference type="Proteomes" id="UP000254101">
    <property type="component" value="Unassembled WGS sequence"/>
</dbReference>
<name>A0A395LJD5_9SPHN</name>
<accession>A0A395LJD5</accession>
<dbReference type="RefSeq" id="WP_115491027.1">
    <property type="nucleotide sequence ID" value="NZ_JACHWW010000001.1"/>
</dbReference>
<evidence type="ECO:0000313" key="1">
    <source>
        <dbReference type="EMBL" id="RDS76805.1"/>
    </source>
</evidence>
<protein>
    <submittedName>
        <fullName evidence="1">Uncharacterized protein</fullName>
    </submittedName>
</protein>
<reference evidence="1 2" key="1">
    <citation type="submission" date="2018-07" db="EMBL/GenBank/DDBJ databases">
        <title>Erythrobacter nanhaiensis sp. nov., a novel member of the genus Erythrobacter isolated from the South China Sea.</title>
        <authorList>
            <person name="Chen X."/>
            <person name="Liu J."/>
        </authorList>
    </citation>
    <scope>NUCLEOTIDE SEQUENCE [LARGE SCALE GENOMIC DNA]</scope>
    <source>
        <strain evidence="1 2">S-5</strain>
    </source>
</reference>
<gene>
    <name evidence="1" type="ORF">DL238_03720</name>
</gene>
<keyword evidence="2" id="KW-1185">Reference proteome</keyword>